<dbReference type="PROSITE" id="PS50102">
    <property type="entry name" value="RRM"/>
    <property type="match status" value="1"/>
</dbReference>
<evidence type="ECO:0000256" key="3">
    <source>
        <dbReference type="PROSITE-ProRule" id="PRU00176"/>
    </source>
</evidence>
<feature type="domain" description="RRM" evidence="5">
    <location>
        <begin position="107"/>
        <end position="183"/>
    </location>
</feature>
<dbReference type="SUPFAM" id="SSF54928">
    <property type="entry name" value="RNA-binding domain, RBD"/>
    <property type="match status" value="1"/>
</dbReference>
<sequence length="325" mass="34617">MADSVTDSDRSSRRDDFFSGPAETIWRGNSWKPTTHQRRSSHDLFHCFEICKINTRCIPTLFIFPDLQLYKTSGRVIRARHVVLLRSVEIKRTIPKGAIGSKDFKTKKIFVGGIPTNLQMFKKPMFYFNVPDEHMIMRDHATSRSRGFGFVTFETEEAVDDLLSKGNKIDFAGSQVEIQKAEPKKPNAPPPRRYSDSRPSYGAGFGYGASSYRTGGGGRSGGYGGYGSEFGGGGMGAYRGAPSLGYPGRYGGSSYGRGYDLGGGYGGVGDGYGGGSADGGYDACLGGGYGVVGGSGGSSYGSRGGYGGGSGSARYHPYGRLVGPV</sequence>
<comment type="subcellular location">
    <subcellularLocation>
        <location evidence="1">Nucleus</location>
    </subcellularLocation>
</comment>
<dbReference type="GO" id="GO:0000785">
    <property type="term" value="C:chromatin"/>
    <property type="evidence" value="ECO:0007669"/>
    <property type="project" value="TreeGrafter"/>
</dbReference>
<proteinExistence type="predicted"/>
<gene>
    <name evidence="6" type="ORF">MKW98_016268</name>
</gene>
<dbReference type="AlphaFoldDB" id="A0AAD4SI01"/>
<dbReference type="InterPro" id="IPR035979">
    <property type="entry name" value="RBD_domain_sf"/>
</dbReference>
<dbReference type="GO" id="GO:0010468">
    <property type="term" value="P:regulation of gene expression"/>
    <property type="evidence" value="ECO:0007669"/>
    <property type="project" value="TreeGrafter"/>
</dbReference>
<dbReference type="SMART" id="SM00360">
    <property type="entry name" value="RRM"/>
    <property type="match status" value="1"/>
</dbReference>
<dbReference type="GO" id="GO:0003723">
    <property type="term" value="F:RNA binding"/>
    <property type="evidence" value="ECO:0007669"/>
    <property type="project" value="UniProtKB-UniRule"/>
</dbReference>
<dbReference type="Pfam" id="PF00076">
    <property type="entry name" value="RRM_1"/>
    <property type="match status" value="1"/>
</dbReference>
<name>A0AAD4SI01_9MAGN</name>
<reference evidence="6" key="1">
    <citation type="submission" date="2022-04" db="EMBL/GenBank/DDBJ databases">
        <title>A functionally conserved STORR gene fusion in Papaver species that diverged 16.8 million years ago.</title>
        <authorList>
            <person name="Catania T."/>
        </authorList>
    </citation>
    <scope>NUCLEOTIDE SEQUENCE</scope>
    <source>
        <strain evidence="6">S-188037</strain>
    </source>
</reference>
<keyword evidence="2" id="KW-0539">Nucleus</keyword>
<dbReference type="PANTHER" id="PTHR48033">
    <property type="entry name" value="RNA-BINDING (RRM/RBD/RNP MOTIFS) FAMILY PROTEIN"/>
    <property type="match status" value="1"/>
</dbReference>
<keyword evidence="7" id="KW-1185">Reference proteome</keyword>
<evidence type="ECO:0000256" key="2">
    <source>
        <dbReference type="ARBA" id="ARBA00023242"/>
    </source>
</evidence>
<dbReference type="InterPro" id="IPR000504">
    <property type="entry name" value="RRM_dom"/>
</dbReference>
<keyword evidence="3" id="KW-0694">RNA-binding</keyword>
<dbReference type="GO" id="GO:0005654">
    <property type="term" value="C:nucleoplasm"/>
    <property type="evidence" value="ECO:0007669"/>
    <property type="project" value="TreeGrafter"/>
</dbReference>
<dbReference type="Gene3D" id="3.30.70.330">
    <property type="match status" value="1"/>
</dbReference>
<dbReference type="InterPro" id="IPR012677">
    <property type="entry name" value="Nucleotide-bd_a/b_plait_sf"/>
</dbReference>
<organism evidence="6 7">
    <name type="scientific">Papaver atlanticum</name>
    <dbReference type="NCBI Taxonomy" id="357466"/>
    <lineage>
        <taxon>Eukaryota</taxon>
        <taxon>Viridiplantae</taxon>
        <taxon>Streptophyta</taxon>
        <taxon>Embryophyta</taxon>
        <taxon>Tracheophyta</taxon>
        <taxon>Spermatophyta</taxon>
        <taxon>Magnoliopsida</taxon>
        <taxon>Ranunculales</taxon>
        <taxon>Papaveraceae</taxon>
        <taxon>Papaveroideae</taxon>
        <taxon>Papaver</taxon>
    </lineage>
</organism>
<evidence type="ECO:0000313" key="6">
    <source>
        <dbReference type="EMBL" id="KAI3907624.1"/>
    </source>
</evidence>
<dbReference type="Proteomes" id="UP001202328">
    <property type="component" value="Unassembled WGS sequence"/>
</dbReference>
<evidence type="ECO:0000313" key="7">
    <source>
        <dbReference type="Proteomes" id="UP001202328"/>
    </source>
</evidence>
<dbReference type="EMBL" id="JAJJMB010010581">
    <property type="protein sequence ID" value="KAI3907624.1"/>
    <property type="molecule type" value="Genomic_DNA"/>
</dbReference>
<comment type="caution">
    <text evidence="6">The sequence shown here is derived from an EMBL/GenBank/DDBJ whole genome shotgun (WGS) entry which is preliminary data.</text>
</comment>
<protein>
    <recommendedName>
        <fullName evidence="5">RRM domain-containing protein</fullName>
    </recommendedName>
</protein>
<dbReference type="PANTHER" id="PTHR48033:SF5">
    <property type="entry name" value="RRM DOMAIN-CONTAINING PROTEIN"/>
    <property type="match status" value="1"/>
</dbReference>
<evidence type="ECO:0000259" key="5">
    <source>
        <dbReference type="PROSITE" id="PS50102"/>
    </source>
</evidence>
<accession>A0AAD4SI01</accession>
<feature type="region of interest" description="Disordered" evidence="4">
    <location>
        <begin position="175"/>
        <end position="200"/>
    </location>
</feature>
<evidence type="ECO:0000256" key="1">
    <source>
        <dbReference type="ARBA" id="ARBA00004123"/>
    </source>
</evidence>
<evidence type="ECO:0000256" key="4">
    <source>
        <dbReference type="SAM" id="MobiDB-lite"/>
    </source>
</evidence>